<dbReference type="NCBIfam" id="TIGR03930">
    <property type="entry name" value="WXG100_ESAT6"/>
    <property type="match status" value="1"/>
</dbReference>
<evidence type="ECO:0000256" key="1">
    <source>
        <dbReference type="RuleBase" id="RU362001"/>
    </source>
</evidence>
<accession>A0A2W5ST96</accession>
<evidence type="ECO:0000313" key="3">
    <source>
        <dbReference type="Proteomes" id="UP000249432"/>
    </source>
</evidence>
<dbReference type="InterPro" id="IPR036689">
    <property type="entry name" value="ESAT-6-like_sf"/>
</dbReference>
<comment type="similarity">
    <text evidence="1">Belongs to the WXG100 family.</text>
</comment>
<dbReference type="EMBL" id="QFRA01000002">
    <property type="protein sequence ID" value="PZR06499.1"/>
    <property type="molecule type" value="Genomic_DNA"/>
</dbReference>
<reference evidence="2 3" key="1">
    <citation type="submission" date="2017-08" db="EMBL/GenBank/DDBJ databases">
        <title>Infants hospitalized years apart are colonized by the same room-sourced microbial strains.</title>
        <authorList>
            <person name="Brooks B."/>
            <person name="Olm M.R."/>
            <person name="Firek B.A."/>
            <person name="Baker R."/>
            <person name="Thomas B.C."/>
            <person name="Morowitz M.J."/>
            <person name="Banfield J.F."/>
        </authorList>
    </citation>
    <scope>NUCLEOTIDE SEQUENCE [LARGE SCALE GENOMIC DNA]</scope>
    <source>
        <strain evidence="2">S2_003_000_R1_3</strain>
    </source>
</reference>
<dbReference type="Proteomes" id="UP000249432">
    <property type="component" value="Unassembled WGS sequence"/>
</dbReference>
<dbReference type="AlphaFoldDB" id="A0A2W5ST96"/>
<dbReference type="SUPFAM" id="SSF140453">
    <property type="entry name" value="EsxAB dimer-like"/>
    <property type="match status" value="1"/>
</dbReference>
<sequence>MSTDMIHYSFGDIAAASGDITQTSARINGLLDELKSQLAPMVSTWTGESAVAYQAAQQQWDTAAADLNQVLATIARAVADSNDSMSDINRSAAASWS</sequence>
<protein>
    <recommendedName>
        <fullName evidence="1">ESAT-6-like protein</fullName>
    </recommendedName>
</protein>
<dbReference type="InterPro" id="IPR010310">
    <property type="entry name" value="T7SS_ESAT-6-like"/>
</dbReference>
<gene>
    <name evidence="2" type="ORF">DI525_01645</name>
</gene>
<dbReference type="Gene3D" id="1.10.287.1060">
    <property type="entry name" value="ESAT-6-like"/>
    <property type="match status" value="1"/>
</dbReference>
<dbReference type="Pfam" id="PF06013">
    <property type="entry name" value="WXG100"/>
    <property type="match status" value="1"/>
</dbReference>
<name>A0A2W5ST96_9CORY</name>
<evidence type="ECO:0000313" key="2">
    <source>
        <dbReference type="EMBL" id="PZR06499.1"/>
    </source>
</evidence>
<dbReference type="RefSeq" id="WP_303734059.1">
    <property type="nucleotide sequence ID" value="NZ_CAKZHK010000001.1"/>
</dbReference>
<comment type="caution">
    <text evidence="2">The sequence shown here is derived from an EMBL/GenBank/DDBJ whole genome shotgun (WGS) entry which is preliminary data.</text>
</comment>
<organism evidence="2 3">
    <name type="scientific">Corynebacterium kroppenstedtii</name>
    <dbReference type="NCBI Taxonomy" id="161879"/>
    <lineage>
        <taxon>Bacteria</taxon>
        <taxon>Bacillati</taxon>
        <taxon>Actinomycetota</taxon>
        <taxon>Actinomycetes</taxon>
        <taxon>Mycobacteriales</taxon>
        <taxon>Corynebacteriaceae</taxon>
        <taxon>Corynebacterium</taxon>
    </lineage>
</organism>
<proteinExistence type="inferred from homology"/>